<name>A0A2S5B1D2_9BASI</name>
<proteinExistence type="predicted"/>
<evidence type="ECO:0000256" key="4">
    <source>
        <dbReference type="ARBA" id="ARBA00023242"/>
    </source>
</evidence>
<dbReference type="GO" id="GO:0034477">
    <property type="term" value="P:U6 snRNA 3'-end processing"/>
    <property type="evidence" value="ECO:0007669"/>
    <property type="project" value="InterPro"/>
</dbReference>
<evidence type="ECO:0000256" key="7">
    <source>
        <dbReference type="SAM" id="MobiDB-lite"/>
    </source>
</evidence>
<evidence type="ECO:0000256" key="3">
    <source>
        <dbReference type="ARBA" id="ARBA00023239"/>
    </source>
</evidence>
<dbReference type="OrthoDB" id="7832001at2759"/>
<accession>A0A2S5B1D2</accession>
<keyword evidence="1" id="KW-0540">Nuclease</keyword>
<dbReference type="Gene3D" id="3.90.1140.10">
    <property type="entry name" value="Cyclic phosphodiesterase"/>
    <property type="match status" value="1"/>
</dbReference>
<comment type="caution">
    <text evidence="8">The sequence shown here is derived from an EMBL/GenBank/DDBJ whole genome shotgun (WGS) entry which is preliminary data.</text>
</comment>
<dbReference type="EMBL" id="PJQD01000113">
    <property type="protein sequence ID" value="POY70602.1"/>
    <property type="molecule type" value="Genomic_DNA"/>
</dbReference>
<evidence type="ECO:0000313" key="9">
    <source>
        <dbReference type="Proteomes" id="UP000237144"/>
    </source>
</evidence>
<dbReference type="Proteomes" id="UP000237144">
    <property type="component" value="Unassembled WGS sequence"/>
</dbReference>
<evidence type="ECO:0000256" key="5">
    <source>
        <dbReference type="ARBA" id="ARBA00029543"/>
    </source>
</evidence>
<keyword evidence="4" id="KW-0539">Nucleus</keyword>
<dbReference type="GO" id="GO:0000175">
    <property type="term" value="F:3'-5'-RNA exonuclease activity"/>
    <property type="evidence" value="ECO:0007669"/>
    <property type="project" value="TreeGrafter"/>
</dbReference>
<protein>
    <recommendedName>
        <fullName evidence="5">U6 snRNA phosphodiesterase 1</fullName>
    </recommendedName>
    <alternativeName>
        <fullName evidence="6">3'-5' RNA exonuclease USB1</fullName>
    </alternativeName>
</protein>
<organism evidence="8 9">
    <name type="scientific">Rhodotorula taiwanensis</name>
    <dbReference type="NCBI Taxonomy" id="741276"/>
    <lineage>
        <taxon>Eukaryota</taxon>
        <taxon>Fungi</taxon>
        <taxon>Dikarya</taxon>
        <taxon>Basidiomycota</taxon>
        <taxon>Pucciniomycotina</taxon>
        <taxon>Microbotryomycetes</taxon>
        <taxon>Sporidiobolales</taxon>
        <taxon>Sporidiobolaceae</taxon>
        <taxon>Rhodotorula</taxon>
    </lineage>
</organism>
<dbReference type="Pfam" id="PF09749">
    <property type="entry name" value="HVSL"/>
    <property type="match status" value="1"/>
</dbReference>
<reference evidence="8 9" key="1">
    <citation type="journal article" date="2018" name="Front. Microbiol.">
        <title>Prospects for Fungal Bioremediation of Acidic Radioactive Waste Sites: Characterization and Genome Sequence of Rhodotorula taiwanensis MD1149.</title>
        <authorList>
            <person name="Tkavc R."/>
            <person name="Matrosova V.Y."/>
            <person name="Grichenko O.E."/>
            <person name="Gostincar C."/>
            <person name="Volpe R.P."/>
            <person name="Klimenkova P."/>
            <person name="Gaidamakova E.K."/>
            <person name="Zhou C.E."/>
            <person name="Stewart B.J."/>
            <person name="Lyman M.G."/>
            <person name="Malfatti S.A."/>
            <person name="Rubinfeld B."/>
            <person name="Courtot M."/>
            <person name="Singh J."/>
            <person name="Dalgard C.L."/>
            <person name="Hamilton T."/>
            <person name="Frey K.G."/>
            <person name="Gunde-Cimerman N."/>
            <person name="Dugan L."/>
            <person name="Daly M.J."/>
        </authorList>
    </citation>
    <scope>NUCLEOTIDE SEQUENCE [LARGE SCALE GENOMIC DNA]</scope>
    <source>
        <strain evidence="8 9">MD1149</strain>
    </source>
</reference>
<dbReference type="PANTHER" id="PTHR13522:SF3">
    <property type="entry name" value="U6 SNRNA PHOSPHODIESTERASE 1"/>
    <property type="match status" value="1"/>
</dbReference>
<evidence type="ECO:0000313" key="8">
    <source>
        <dbReference type="EMBL" id="POY70602.1"/>
    </source>
</evidence>
<keyword evidence="2" id="KW-0378">Hydrolase</keyword>
<dbReference type="InterPro" id="IPR027521">
    <property type="entry name" value="Usb1"/>
</dbReference>
<gene>
    <name evidence="8" type="ORF">BMF94_6380</name>
</gene>
<dbReference type="PANTHER" id="PTHR13522">
    <property type="entry name" value="U6 SNRNA PHOSPHODIESTERASE 1"/>
    <property type="match status" value="1"/>
</dbReference>
<dbReference type="STRING" id="741276.A0A2S5B1D2"/>
<keyword evidence="9" id="KW-1185">Reference proteome</keyword>
<dbReference type="AlphaFoldDB" id="A0A2S5B1D2"/>
<evidence type="ECO:0000256" key="1">
    <source>
        <dbReference type="ARBA" id="ARBA00022722"/>
    </source>
</evidence>
<dbReference type="GO" id="GO:0005634">
    <property type="term" value="C:nucleus"/>
    <property type="evidence" value="ECO:0007669"/>
    <property type="project" value="TreeGrafter"/>
</dbReference>
<sequence length="293" mass="32018">MTVGNGEGPPSKKRKLPALDDSFDAPNKTTLQIYIKEGSGLHRTSEGDGPLTFISNVSRLASIPPNRRGQSRADTAARAVKPSKGLSKALSGAYDLARDSMLPDGPSIHSLLAAPSPENTDPSESRLARKLEQDTQDAALHVSLSRPLMLLTNQRGDLQRAVSRVAAQTRPFPARYASFGVLENDEKTRRFLGAEIAQGYQELAAVVKRLDEQLVALRLPAYYDEPRFHTSIAWTTATSATTQRDDGLLPFARELLDELETKIGPSLRKEGEVWVGDLCVKIGKDVTRYRLAG</sequence>
<dbReference type="GO" id="GO:0016829">
    <property type="term" value="F:lyase activity"/>
    <property type="evidence" value="ECO:0007669"/>
    <property type="project" value="UniProtKB-KW"/>
</dbReference>
<evidence type="ECO:0000256" key="6">
    <source>
        <dbReference type="ARBA" id="ARBA00030030"/>
    </source>
</evidence>
<keyword evidence="3" id="KW-0456">Lyase</keyword>
<feature type="region of interest" description="Disordered" evidence="7">
    <location>
        <begin position="1"/>
        <end position="24"/>
    </location>
</feature>
<evidence type="ECO:0000256" key="2">
    <source>
        <dbReference type="ARBA" id="ARBA00022801"/>
    </source>
</evidence>